<evidence type="ECO:0000313" key="1">
    <source>
        <dbReference type="EMBL" id="KAH3794423.1"/>
    </source>
</evidence>
<reference evidence="1" key="1">
    <citation type="journal article" date="2019" name="bioRxiv">
        <title>The Genome of the Zebra Mussel, Dreissena polymorpha: A Resource for Invasive Species Research.</title>
        <authorList>
            <person name="McCartney M.A."/>
            <person name="Auch B."/>
            <person name="Kono T."/>
            <person name="Mallez S."/>
            <person name="Zhang Y."/>
            <person name="Obille A."/>
            <person name="Becker A."/>
            <person name="Abrahante J.E."/>
            <person name="Garbe J."/>
            <person name="Badalamenti J.P."/>
            <person name="Herman A."/>
            <person name="Mangelson H."/>
            <person name="Liachko I."/>
            <person name="Sullivan S."/>
            <person name="Sone E.D."/>
            <person name="Koren S."/>
            <person name="Silverstein K.A.T."/>
            <person name="Beckman K.B."/>
            <person name="Gohl D.M."/>
        </authorList>
    </citation>
    <scope>NUCLEOTIDE SEQUENCE</scope>
    <source>
        <strain evidence="1">Duluth1</strain>
        <tissue evidence="1">Whole animal</tissue>
    </source>
</reference>
<dbReference type="Proteomes" id="UP000828390">
    <property type="component" value="Unassembled WGS sequence"/>
</dbReference>
<organism evidence="1 2">
    <name type="scientific">Dreissena polymorpha</name>
    <name type="common">Zebra mussel</name>
    <name type="synonym">Mytilus polymorpha</name>
    <dbReference type="NCBI Taxonomy" id="45954"/>
    <lineage>
        <taxon>Eukaryota</taxon>
        <taxon>Metazoa</taxon>
        <taxon>Spiralia</taxon>
        <taxon>Lophotrochozoa</taxon>
        <taxon>Mollusca</taxon>
        <taxon>Bivalvia</taxon>
        <taxon>Autobranchia</taxon>
        <taxon>Heteroconchia</taxon>
        <taxon>Euheterodonta</taxon>
        <taxon>Imparidentia</taxon>
        <taxon>Neoheterodontei</taxon>
        <taxon>Myida</taxon>
        <taxon>Dreissenoidea</taxon>
        <taxon>Dreissenidae</taxon>
        <taxon>Dreissena</taxon>
    </lineage>
</organism>
<proteinExistence type="predicted"/>
<dbReference type="EMBL" id="JAIWYP010000007">
    <property type="protein sequence ID" value="KAH3794423.1"/>
    <property type="molecule type" value="Genomic_DNA"/>
</dbReference>
<gene>
    <name evidence="1" type="ORF">DPMN_147956</name>
</gene>
<evidence type="ECO:0000313" key="2">
    <source>
        <dbReference type="Proteomes" id="UP000828390"/>
    </source>
</evidence>
<keyword evidence="2" id="KW-1185">Reference proteome</keyword>
<reference evidence="1" key="2">
    <citation type="submission" date="2020-11" db="EMBL/GenBank/DDBJ databases">
        <authorList>
            <person name="McCartney M.A."/>
            <person name="Auch B."/>
            <person name="Kono T."/>
            <person name="Mallez S."/>
            <person name="Becker A."/>
            <person name="Gohl D.M."/>
            <person name="Silverstein K.A.T."/>
            <person name="Koren S."/>
            <person name="Bechman K.B."/>
            <person name="Herman A."/>
            <person name="Abrahante J.E."/>
            <person name="Garbe J."/>
        </authorList>
    </citation>
    <scope>NUCLEOTIDE SEQUENCE</scope>
    <source>
        <strain evidence="1">Duluth1</strain>
        <tissue evidence="1">Whole animal</tissue>
    </source>
</reference>
<dbReference type="AlphaFoldDB" id="A0A9D4F954"/>
<accession>A0A9D4F954</accession>
<name>A0A9D4F954_DREPO</name>
<sequence>MSLFPSEAESQDYAVPDVTKSALMTFPQARKQNNLDKPPPRYDALYAAADIVSTQVPNIPSLQASIESPRSSIYPSL</sequence>
<protein>
    <submittedName>
        <fullName evidence="1">Uncharacterized protein</fullName>
    </submittedName>
</protein>
<comment type="caution">
    <text evidence="1">The sequence shown here is derived from an EMBL/GenBank/DDBJ whole genome shotgun (WGS) entry which is preliminary data.</text>
</comment>